<dbReference type="GO" id="GO:0016002">
    <property type="term" value="F:sulfite reductase activity"/>
    <property type="evidence" value="ECO:0007669"/>
    <property type="project" value="TreeGrafter"/>
</dbReference>
<dbReference type="InterPro" id="IPR017896">
    <property type="entry name" value="4Fe4S_Fe-S-bd"/>
</dbReference>
<dbReference type="GO" id="GO:0009337">
    <property type="term" value="C:sulfite reductase complex (NADPH)"/>
    <property type="evidence" value="ECO:0007669"/>
    <property type="project" value="TreeGrafter"/>
</dbReference>
<comment type="caution">
    <text evidence="9">The sequence shown here is derived from an EMBL/GenBank/DDBJ whole genome shotgun (WGS) entry which is preliminary data.</text>
</comment>
<sequence>MAEAERITDIGPPHYSKFLPPIIKENYGKWVSHEILEPGVLKHVAESGAELYSVRVASPRIITTIRAREICDVADKFCDGYLRFTSRHNFELLVTDKAKLAPLKEELAKRGWPIGGTGHSLTNIVHTQGWIHCHTPAIDASGIVKSVMDDLFEYFGTHQLPAQVRISLACCLNMCGAVHCSDIAICGVHRTPPKVMHDKLRHLCEIPTTIASCPTGAIRPHPDKTLKSVIVNEERCMYCGNCYTMCPAMPCFDPEKGGVALLVGGKVSNAKSPPMFSRLAVPWIPNNPPRWPEVVSTIRKILIKYAEGANKYERVAEWIERIGWEKFFEVCDIPFTFQHIDDYKFQAYDTYRTSMHFKF</sequence>
<dbReference type="SUPFAM" id="SSF55124">
    <property type="entry name" value="Nitrite/Sulfite reductase N-terminal domain-like"/>
    <property type="match status" value="1"/>
</dbReference>
<dbReference type="Pfam" id="PF03460">
    <property type="entry name" value="NIR_SIR_ferr"/>
    <property type="match status" value="1"/>
</dbReference>
<keyword evidence="4" id="KW-0479">Metal-binding</keyword>
<dbReference type="GO" id="GO:0020037">
    <property type="term" value="F:heme binding"/>
    <property type="evidence" value="ECO:0007669"/>
    <property type="project" value="InterPro"/>
</dbReference>
<dbReference type="GO" id="GO:0009055">
    <property type="term" value="F:electron transfer activity"/>
    <property type="evidence" value="ECO:0007669"/>
    <property type="project" value="InterPro"/>
</dbReference>
<gene>
    <name evidence="9" type="primary">dsrB</name>
    <name evidence="9" type="ORF">ENV62_01490</name>
</gene>
<dbReference type="Gene3D" id="3.30.413.10">
    <property type="entry name" value="Sulfite Reductase Hemoprotein, domain 1"/>
    <property type="match status" value="1"/>
</dbReference>
<keyword evidence="7" id="KW-0411">Iron-sulfur</keyword>
<protein>
    <submittedName>
        <fullName evidence="9">Dissimilatory-type sulfite reductase subunit beta</fullName>
        <ecNumber evidence="9">1.8.99.5</ecNumber>
    </submittedName>
</protein>
<dbReference type="Pfam" id="PF01077">
    <property type="entry name" value="NIR_SIR"/>
    <property type="match status" value="1"/>
</dbReference>
<comment type="cofactor">
    <cofactor evidence="1">
        <name>siroheme</name>
        <dbReference type="ChEBI" id="CHEBI:60052"/>
    </cofactor>
</comment>
<dbReference type="GO" id="GO:0051539">
    <property type="term" value="F:4 iron, 4 sulfur cluster binding"/>
    <property type="evidence" value="ECO:0007669"/>
    <property type="project" value="UniProtKB-KW"/>
</dbReference>
<dbReference type="InterPro" id="IPR011808">
    <property type="entry name" value="DsrB"/>
</dbReference>
<evidence type="ECO:0000256" key="5">
    <source>
        <dbReference type="ARBA" id="ARBA00023002"/>
    </source>
</evidence>
<evidence type="ECO:0000256" key="2">
    <source>
        <dbReference type="ARBA" id="ARBA00001966"/>
    </source>
</evidence>
<dbReference type="InterPro" id="IPR017900">
    <property type="entry name" value="4Fe4S_Fe_S_CS"/>
</dbReference>
<dbReference type="InterPro" id="IPR045854">
    <property type="entry name" value="NO2/SO3_Rdtase_4Fe4S_sf"/>
</dbReference>
<keyword evidence="6" id="KW-0408">Iron</keyword>
<dbReference type="PANTHER" id="PTHR11493">
    <property type="entry name" value="SULFITE REDUCTASE [NADPH] SUBUNIT BETA-RELATED"/>
    <property type="match status" value="1"/>
</dbReference>
<keyword evidence="5 9" id="KW-0560">Oxidoreductase</keyword>
<dbReference type="GO" id="GO:0046872">
    <property type="term" value="F:metal ion binding"/>
    <property type="evidence" value="ECO:0007669"/>
    <property type="project" value="UniProtKB-KW"/>
</dbReference>
<comment type="cofactor">
    <cofactor evidence="2">
        <name>[4Fe-4S] cluster</name>
        <dbReference type="ChEBI" id="CHEBI:49883"/>
    </cofactor>
</comment>
<dbReference type="PANTHER" id="PTHR11493:SF47">
    <property type="entry name" value="SULFITE REDUCTASE [NADPH] SUBUNIT BETA"/>
    <property type="match status" value="1"/>
</dbReference>
<evidence type="ECO:0000256" key="4">
    <source>
        <dbReference type="ARBA" id="ARBA00022723"/>
    </source>
</evidence>
<dbReference type="PROSITE" id="PS51379">
    <property type="entry name" value="4FE4S_FER_2"/>
    <property type="match status" value="1"/>
</dbReference>
<evidence type="ECO:0000256" key="7">
    <source>
        <dbReference type="ARBA" id="ARBA00023014"/>
    </source>
</evidence>
<dbReference type="GO" id="GO:0000103">
    <property type="term" value="P:sulfate assimilation"/>
    <property type="evidence" value="ECO:0007669"/>
    <property type="project" value="TreeGrafter"/>
</dbReference>
<dbReference type="AlphaFoldDB" id="A0A7C3SHS4"/>
<dbReference type="Gene3D" id="3.30.70.20">
    <property type="match status" value="1"/>
</dbReference>
<evidence type="ECO:0000256" key="6">
    <source>
        <dbReference type="ARBA" id="ARBA00023004"/>
    </source>
</evidence>
<feature type="domain" description="4Fe-4S ferredoxin-type" evidence="8">
    <location>
        <begin position="227"/>
        <end position="257"/>
    </location>
</feature>
<dbReference type="Gene3D" id="3.30.70.3340">
    <property type="match status" value="1"/>
</dbReference>
<dbReference type="InterPro" id="IPR006067">
    <property type="entry name" value="NO2/SO3_Rdtase_4Fe4S_dom"/>
</dbReference>
<organism evidence="9">
    <name type="scientific">Desulfobacca acetoxidans</name>
    <dbReference type="NCBI Taxonomy" id="60893"/>
    <lineage>
        <taxon>Bacteria</taxon>
        <taxon>Pseudomonadati</taxon>
        <taxon>Thermodesulfobacteriota</taxon>
        <taxon>Desulfobaccia</taxon>
        <taxon>Desulfobaccales</taxon>
        <taxon>Desulfobaccaceae</taxon>
        <taxon>Desulfobacca</taxon>
    </lineage>
</organism>
<dbReference type="GO" id="GO:0050311">
    <property type="term" value="F:sulfite reductase (ferredoxin) activity"/>
    <property type="evidence" value="ECO:0007669"/>
    <property type="project" value="TreeGrafter"/>
</dbReference>
<name>A0A7C3SHS4_9BACT</name>
<dbReference type="SUPFAM" id="SSF56014">
    <property type="entry name" value="Nitrite and sulphite reductase 4Fe-4S domain-like"/>
    <property type="match status" value="1"/>
</dbReference>
<accession>A0A7C3SHS4</accession>
<dbReference type="EMBL" id="DTHB01000016">
    <property type="protein sequence ID" value="HGB13902.1"/>
    <property type="molecule type" value="Genomic_DNA"/>
</dbReference>
<dbReference type="GO" id="GO:0018551">
    <property type="term" value="F:dissimilatory sulfite reductase (NADH) activity"/>
    <property type="evidence" value="ECO:0007669"/>
    <property type="project" value="InterPro"/>
</dbReference>
<keyword evidence="3" id="KW-0004">4Fe-4S</keyword>
<dbReference type="PROSITE" id="PS00198">
    <property type="entry name" value="4FE4S_FER_1"/>
    <property type="match status" value="1"/>
</dbReference>
<dbReference type="NCBIfam" id="TIGR02066">
    <property type="entry name" value="dsrB"/>
    <property type="match status" value="1"/>
</dbReference>
<dbReference type="SUPFAM" id="SSF54862">
    <property type="entry name" value="4Fe-4S ferredoxins"/>
    <property type="match status" value="1"/>
</dbReference>
<dbReference type="Pfam" id="PF00037">
    <property type="entry name" value="Fer4"/>
    <property type="match status" value="1"/>
</dbReference>
<dbReference type="InterPro" id="IPR045169">
    <property type="entry name" value="NO2/SO3_Rdtase_4Fe4S_prot"/>
</dbReference>
<reference evidence="9" key="1">
    <citation type="journal article" date="2020" name="mSystems">
        <title>Genome- and Community-Level Interaction Insights into Carbon Utilization and Element Cycling Functions of Hydrothermarchaeota in Hydrothermal Sediment.</title>
        <authorList>
            <person name="Zhou Z."/>
            <person name="Liu Y."/>
            <person name="Xu W."/>
            <person name="Pan J."/>
            <person name="Luo Z.H."/>
            <person name="Li M."/>
        </authorList>
    </citation>
    <scope>NUCLEOTIDE SEQUENCE [LARGE SCALE GENOMIC DNA]</scope>
    <source>
        <strain evidence="9">SpSt-776</strain>
    </source>
</reference>
<evidence type="ECO:0000313" key="9">
    <source>
        <dbReference type="EMBL" id="HGB13902.1"/>
    </source>
</evidence>
<evidence type="ECO:0000256" key="3">
    <source>
        <dbReference type="ARBA" id="ARBA00022485"/>
    </source>
</evidence>
<proteinExistence type="predicted"/>
<evidence type="ECO:0000259" key="8">
    <source>
        <dbReference type="PROSITE" id="PS51379"/>
    </source>
</evidence>
<dbReference type="InterPro" id="IPR005117">
    <property type="entry name" value="NiRdtase/SiRdtase_haem-b_fer"/>
</dbReference>
<evidence type="ECO:0000256" key="1">
    <source>
        <dbReference type="ARBA" id="ARBA00001929"/>
    </source>
</evidence>
<dbReference type="EC" id="1.8.99.5" evidence="9"/>
<dbReference type="InterPro" id="IPR036136">
    <property type="entry name" value="Nit/Sulf_reduc_fer-like_dom_sf"/>
</dbReference>